<dbReference type="PANTHER" id="PTHR14057:SF47">
    <property type="entry name" value="HOMEOBOX PROTEIN ONECUT"/>
    <property type="match status" value="1"/>
</dbReference>
<gene>
    <name evidence="10" type="ORF">CAUJ_LOCUS16106</name>
</gene>
<keyword evidence="3" id="KW-0805">Transcription regulation</keyword>
<evidence type="ECO:0000256" key="8">
    <source>
        <dbReference type="SAM" id="MobiDB-lite"/>
    </source>
</evidence>
<evidence type="ECO:0000256" key="3">
    <source>
        <dbReference type="ARBA" id="ARBA00023015"/>
    </source>
</evidence>
<feature type="compositionally biased region" description="Polar residues" evidence="8">
    <location>
        <begin position="153"/>
        <end position="165"/>
    </location>
</feature>
<dbReference type="InterPro" id="IPR010982">
    <property type="entry name" value="Lambda_DNA-bd_dom_sf"/>
</dbReference>
<comment type="similarity">
    <text evidence="2">Belongs to the CUT homeobox family.</text>
</comment>
<feature type="region of interest" description="Disordered" evidence="8">
    <location>
        <begin position="446"/>
        <end position="495"/>
    </location>
</feature>
<dbReference type="GO" id="GO:0000981">
    <property type="term" value="F:DNA-binding transcription factor activity, RNA polymerase II-specific"/>
    <property type="evidence" value="ECO:0007669"/>
    <property type="project" value="TreeGrafter"/>
</dbReference>
<keyword evidence="5" id="KW-0371">Homeobox</keyword>
<keyword evidence="11" id="KW-1185">Reference proteome</keyword>
<feature type="region of interest" description="Disordered" evidence="8">
    <location>
        <begin position="1"/>
        <end position="61"/>
    </location>
</feature>
<dbReference type="FunFam" id="1.10.260.40:FF:000005">
    <property type="entry name" value="One cut domain family member"/>
    <property type="match status" value="1"/>
</dbReference>
<evidence type="ECO:0000256" key="2">
    <source>
        <dbReference type="ARBA" id="ARBA00008190"/>
    </source>
</evidence>
<evidence type="ECO:0000313" key="10">
    <source>
        <dbReference type="EMBL" id="CAD6200209.1"/>
    </source>
</evidence>
<feature type="domain" description="CUT" evidence="9">
    <location>
        <begin position="220"/>
        <end position="306"/>
    </location>
</feature>
<keyword evidence="7" id="KW-0539">Nucleus</keyword>
<accession>A0A8S1HXL5</accession>
<keyword evidence="4" id="KW-0238">DNA-binding</keyword>
<dbReference type="SUPFAM" id="SSF47413">
    <property type="entry name" value="lambda repressor-like DNA-binding domains"/>
    <property type="match status" value="1"/>
</dbReference>
<evidence type="ECO:0000256" key="7">
    <source>
        <dbReference type="ARBA" id="ARBA00023242"/>
    </source>
</evidence>
<dbReference type="PROSITE" id="PS51042">
    <property type="entry name" value="CUT"/>
    <property type="match status" value="1"/>
</dbReference>
<feature type="region of interest" description="Disordered" evidence="8">
    <location>
        <begin position="139"/>
        <end position="167"/>
    </location>
</feature>
<feature type="region of interest" description="Disordered" evidence="8">
    <location>
        <begin position="200"/>
        <end position="219"/>
    </location>
</feature>
<evidence type="ECO:0000256" key="6">
    <source>
        <dbReference type="ARBA" id="ARBA00023163"/>
    </source>
</evidence>
<dbReference type="EMBL" id="CAJGYM010000254">
    <property type="protein sequence ID" value="CAD6200209.1"/>
    <property type="molecule type" value="Genomic_DNA"/>
</dbReference>
<dbReference type="Pfam" id="PF02376">
    <property type="entry name" value="CUT"/>
    <property type="match status" value="1"/>
</dbReference>
<keyword evidence="6" id="KW-0804">Transcription</keyword>
<feature type="region of interest" description="Disordered" evidence="8">
    <location>
        <begin position="87"/>
        <end position="119"/>
    </location>
</feature>
<proteinExistence type="inferred from homology"/>
<dbReference type="GO" id="GO:0000978">
    <property type="term" value="F:RNA polymerase II cis-regulatory region sequence-specific DNA binding"/>
    <property type="evidence" value="ECO:0007669"/>
    <property type="project" value="TreeGrafter"/>
</dbReference>
<evidence type="ECO:0000256" key="4">
    <source>
        <dbReference type="ARBA" id="ARBA00023125"/>
    </source>
</evidence>
<evidence type="ECO:0000256" key="1">
    <source>
        <dbReference type="ARBA" id="ARBA00004123"/>
    </source>
</evidence>
<dbReference type="InterPro" id="IPR051649">
    <property type="entry name" value="CUT_Homeobox"/>
</dbReference>
<dbReference type="Proteomes" id="UP000835052">
    <property type="component" value="Unassembled WGS sequence"/>
</dbReference>
<name>A0A8S1HXL5_9PELO</name>
<dbReference type="SMART" id="SM01109">
    <property type="entry name" value="CUT"/>
    <property type="match status" value="1"/>
</dbReference>
<reference evidence="10" key="1">
    <citation type="submission" date="2020-10" db="EMBL/GenBank/DDBJ databases">
        <authorList>
            <person name="Kikuchi T."/>
        </authorList>
    </citation>
    <scope>NUCLEOTIDE SEQUENCE</scope>
    <source>
        <strain evidence="10">NKZ352</strain>
    </source>
</reference>
<dbReference type="PANTHER" id="PTHR14057">
    <property type="entry name" value="TRANSCRIPTION FACTOR ONECUT"/>
    <property type="match status" value="1"/>
</dbReference>
<dbReference type="AlphaFoldDB" id="A0A8S1HXL5"/>
<evidence type="ECO:0000259" key="9">
    <source>
        <dbReference type="PROSITE" id="PS51042"/>
    </source>
</evidence>
<feature type="compositionally biased region" description="Polar residues" evidence="8">
    <location>
        <begin position="101"/>
        <end position="119"/>
    </location>
</feature>
<dbReference type="Gene3D" id="1.10.260.40">
    <property type="entry name" value="lambda repressor-like DNA-binding domains"/>
    <property type="match status" value="1"/>
</dbReference>
<feature type="compositionally biased region" description="Low complexity" evidence="8">
    <location>
        <begin position="31"/>
        <end position="49"/>
    </location>
</feature>
<evidence type="ECO:0000256" key="5">
    <source>
        <dbReference type="ARBA" id="ARBA00023155"/>
    </source>
</evidence>
<comment type="subcellular location">
    <subcellularLocation>
        <location evidence="1">Nucleus</location>
    </subcellularLocation>
</comment>
<protein>
    <recommendedName>
        <fullName evidence="9">CUT domain-containing protein</fullName>
    </recommendedName>
</protein>
<feature type="compositionally biased region" description="Basic and acidic residues" evidence="8">
    <location>
        <begin position="50"/>
        <end position="61"/>
    </location>
</feature>
<organism evidence="10 11">
    <name type="scientific">Caenorhabditis auriculariae</name>
    <dbReference type="NCBI Taxonomy" id="2777116"/>
    <lineage>
        <taxon>Eukaryota</taxon>
        <taxon>Metazoa</taxon>
        <taxon>Ecdysozoa</taxon>
        <taxon>Nematoda</taxon>
        <taxon>Chromadorea</taxon>
        <taxon>Rhabditida</taxon>
        <taxon>Rhabditina</taxon>
        <taxon>Rhabditomorpha</taxon>
        <taxon>Rhabditoidea</taxon>
        <taxon>Rhabditidae</taxon>
        <taxon>Peloderinae</taxon>
        <taxon>Caenorhabditis</taxon>
    </lineage>
</organism>
<comment type="caution">
    <text evidence="10">The sequence shown here is derived from an EMBL/GenBank/DDBJ whole genome shotgun (WGS) entry which is preliminary data.</text>
</comment>
<evidence type="ECO:0000313" key="11">
    <source>
        <dbReference type="Proteomes" id="UP000835052"/>
    </source>
</evidence>
<dbReference type="InterPro" id="IPR003350">
    <property type="entry name" value="CUT_dom"/>
</dbReference>
<sequence>MEGLETGLTSDPLLSAALTSPPAPSRIVVDGSGSRTSGRLRGTRVSSDSSQHDDHSFLDFGADDDHPHHAATIYGNYATLTTLQPLPPISTVTSKEDRYTRSTPSPQRDRSTSINNYFYTPTNQSSYNYNVNIKYEYDSKQEEDEDDAGLAPASSTPSDYGSSGAQDLPFSAPSYVSSYNGSPKLDKDCFGFAYTNEECDDSEESVKKESPSMMSGSLDGDCDDDGEELNTKDLAVRISAELKRYSIPQAIFAQRVLCRSQGTLSDLLRNPKPWSKLKSGRETFRRMAKWLEEPEFQRMSALRLAEKGQMAPSREVSESAADVSAPNKGLASKVLTVSELCRADPSVSRAKSKSLGQSSVENTYDIHSVVEAGVRKVATDATEPRPSHSLATSIAACLGSTFEVVVAAPDGLSTCCLTHDATPEELRGAEPDDVLPHANTRCCPEKAIDERSGKSTAPGGVSTRSEAEAPAEPPPFRGKNGDGNTRQDCSWRIEGPTHRVRTDLLGDF</sequence>
<dbReference type="OrthoDB" id="10068888at2759"/>
<dbReference type="GO" id="GO:0005634">
    <property type="term" value="C:nucleus"/>
    <property type="evidence" value="ECO:0007669"/>
    <property type="project" value="UniProtKB-SubCell"/>
</dbReference>